<dbReference type="PROSITE" id="PS50014">
    <property type="entry name" value="BROMODOMAIN_2"/>
    <property type="match status" value="2"/>
</dbReference>
<keyword evidence="6" id="KW-1185">Reference proteome</keyword>
<dbReference type="GO" id="GO:0006338">
    <property type="term" value="P:chromatin remodeling"/>
    <property type="evidence" value="ECO:0007669"/>
    <property type="project" value="TreeGrafter"/>
</dbReference>
<organism evidence="5 6">
    <name type="scientific">Rhizopus oryzae</name>
    <name type="common">Mucormycosis agent</name>
    <name type="synonym">Rhizopus arrhizus var. delemar</name>
    <dbReference type="NCBI Taxonomy" id="64495"/>
    <lineage>
        <taxon>Eukaryota</taxon>
        <taxon>Fungi</taxon>
        <taxon>Fungi incertae sedis</taxon>
        <taxon>Mucoromycota</taxon>
        <taxon>Mucoromycotina</taxon>
        <taxon>Mucoromycetes</taxon>
        <taxon>Mucorales</taxon>
        <taxon>Mucorineae</taxon>
        <taxon>Rhizopodaceae</taxon>
        <taxon>Rhizopus</taxon>
    </lineage>
</organism>
<feature type="region of interest" description="Disordered" evidence="3">
    <location>
        <begin position="1"/>
        <end position="29"/>
    </location>
</feature>
<dbReference type="InterPro" id="IPR036427">
    <property type="entry name" value="Bromodomain-like_sf"/>
</dbReference>
<dbReference type="PROSITE" id="PS00633">
    <property type="entry name" value="BROMODOMAIN_1"/>
    <property type="match status" value="2"/>
</dbReference>
<evidence type="ECO:0000256" key="1">
    <source>
        <dbReference type="ARBA" id="ARBA00023117"/>
    </source>
</evidence>
<dbReference type="SMART" id="SM00297">
    <property type="entry name" value="BROMO"/>
    <property type="match status" value="2"/>
</dbReference>
<gene>
    <name evidence="5" type="ORF">G6F64_010282</name>
</gene>
<feature type="domain" description="Bromo" evidence="4">
    <location>
        <begin position="47"/>
        <end position="117"/>
    </location>
</feature>
<dbReference type="SUPFAM" id="SSF47370">
    <property type="entry name" value="Bromodomain"/>
    <property type="match status" value="2"/>
</dbReference>
<reference evidence="5" key="1">
    <citation type="journal article" date="2020" name="Microb. Genom.">
        <title>Genetic diversity of clinical and environmental Mucorales isolates obtained from an investigation of mucormycosis cases among solid organ transplant recipients.</title>
        <authorList>
            <person name="Nguyen M.H."/>
            <person name="Kaul D."/>
            <person name="Muto C."/>
            <person name="Cheng S.J."/>
            <person name="Richter R.A."/>
            <person name="Bruno V.M."/>
            <person name="Liu G."/>
            <person name="Beyhan S."/>
            <person name="Sundermann A.J."/>
            <person name="Mounaud S."/>
            <person name="Pasculle A.W."/>
            <person name="Nierman W.C."/>
            <person name="Driscoll E."/>
            <person name="Cumbie R."/>
            <person name="Clancy C.J."/>
            <person name="Dupont C.L."/>
        </authorList>
    </citation>
    <scope>NUCLEOTIDE SEQUENCE</scope>
    <source>
        <strain evidence="5">GL11</strain>
    </source>
</reference>
<feature type="region of interest" description="Disordered" evidence="3">
    <location>
        <begin position="319"/>
        <end position="375"/>
    </location>
</feature>
<dbReference type="PANTHER" id="PTHR22880:SF225">
    <property type="entry name" value="BROMODOMAIN-CONTAINING PROTEIN BET-1-RELATED"/>
    <property type="match status" value="1"/>
</dbReference>
<dbReference type="PRINTS" id="PR00503">
    <property type="entry name" value="BROMODOMAIN"/>
</dbReference>
<dbReference type="Gene3D" id="1.20.920.10">
    <property type="entry name" value="Bromodomain-like"/>
    <property type="match status" value="2"/>
</dbReference>
<feature type="compositionally biased region" description="Basic and acidic residues" evidence="3">
    <location>
        <begin position="352"/>
        <end position="373"/>
    </location>
</feature>
<feature type="region of interest" description="Disordered" evidence="3">
    <location>
        <begin position="583"/>
        <end position="609"/>
    </location>
</feature>
<feature type="compositionally biased region" description="Basic and acidic residues" evidence="3">
    <location>
        <begin position="20"/>
        <end position="29"/>
    </location>
</feature>
<dbReference type="InterPro" id="IPR050935">
    <property type="entry name" value="Bromo_chromatin_reader"/>
</dbReference>
<sequence length="609" mass="71332">MISNNSAQKRPYASIAADNQTRKEEEKFERMSVQDKRLVTEVLTKLMKHPCAGPFLQPVDPVFFNIPDYFDIIKHPMDLSTIQTKLNNYQSKEEFIADVELMLDNCYLYNNATDPVCDQARELEKAFKKHLAKKTVSEKQPSTVTTLLSESEGKHCASVIKEFKKPKYAHLTWPFERPVDAAAWGATDYYDIIQHPMDMSTIENRFKNAEYTSEDQFYDDYKLMFSNCYKYNPPHHEVHLLGKKFEEAFDKHWNKIHDKPKERAVKKQRVDQDVMITPPTTEDEVQVKQNTEEMINTDDATTKTTANDGRNVLRVKLNVKKSSNEAEEPPKQPITTPSKPAVKIPGLALSKEPPKLGLDHRPPSPQSEKKEQKPSIVLQNHDQWLAQARQHALQQKTSASVKNTSSTTSVNKPVQPNIPVNNKKPMISKQPETQTPIFDIGELYNKINDEKRARQQQLREEQERREREERARRERERKRYEEQMARKREFRQQMLKKKEMDRIQRMNALNKRVVDISAQKMSLHQFELNVLCKDLDWRELNNWQRETVDYRHIPVPAFVRRSHVNLKELRSKLLSKSVRLKNAKKQEGSLKDQQQIMNNQQQDSDMDVE</sequence>
<keyword evidence="1 2" id="KW-0103">Bromodomain</keyword>
<feature type="compositionally biased region" description="Low complexity" evidence="3">
    <location>
        <begin position="396"/>
        <end position="412"/>
    </location>
</feature>
<dbReference type="GO" id="GO:0000785">
    <property type="term" value="C:chromatin"/>
    <property type="evidence" value="ECO:0007669"/>
    <property type="project" value="TreeGrafter"/>
</dbReference>
<feature type="domain" description="Bromo" evidence="4">
    <location>
        <begin position="167"/>
        <end position="239"/>
    </location>
</feature>
<evidence type="ECO:0000259" key="4">
    <source>
        <dbReference type="PROSITE" id="PS50014"/>
    </source>
</evidence>
<dbReference type="Pfam" id="PF00439">
    <property type="entry name" value="Bromodomain"/>
    <property type="match status" value="2"/>
</dbReference>
<dbReference type="InterPro" id="IPR001487">
    <property type="entry name" value="Bromodomain"/>
</dbReference>
<dbReference type="Proteomes" id="UP000716291">
    <property type="component" value="Unassembled WGS sequence"/>
</dbReference>
<dbReference type="OrthoDB" id="21449at2759"/>
<proteinExistence type="predicted"/>
<dbReference type="GO" id="GO:0005634">
    <property type="term" value="C:nucleus"/>
    <property type="evidence" value="ECO:0007669"/>
    <property type="project" value="TreeGrafter"/>
</dbReference>
<comment type="caution">
    <text evidence="5">The sequence shown here is derived from an EMBL/GenBank/DDBJ whole genome shotgun (WGS) entry which is preliminary data.</text>
</comment>
<evidence type="ECO:0000313" key="5">
    <source>
        <dbReference type="EMBL" id="KAG1303195.1"/>
    </source>
</evidence>
<feature type="region of interest" description="Disordered" evidence="3">
    <location>
        <begin position="452"/>
        <end position="476"/>
    </location>
</feature>
<dbReference type="EMBL" id="JAANQT010002084">
    <property type="protein sequence ID" value="KAG1303195.1"/>
    <property type="molecule type" value="Genomic_DNA"/>
</dbReference>
<dbReference type="AlphaFoldDB" id="A0A9P6X1C6"/>
<protein>
    <recommendedName>
        <fullName evidence="4">Bromo domain-containing protein</fullName>
    </recommendedName>
</protein>
<accession>A0A9P6X1C6</accession>
<dbReference type="GO" id="GO:0006355">
    <property type="term" value="P:regulation of DNA-templated transcription"/>
    <property type="evidence" value="ECO:0007669"/>
    <property type="project" value="TreeGrafter"/>
</dbReference>
<feature type="compositionally biased region" description="Low complexity" evidence="3">
    <location>
        <begin position="592"/>
        <end position="603"/>
    </location>
</feature>
<evidence type="ECO:0000313" key="6">
    <source>
        <dbReference type="Proteomes" id="UP000716291"/>
    </source>
</evidence>
<evidence type="ECO:0000256" key="3">
    <source>
        <dbReference type="SAM" id="MobiDB-lite"/>
    </source>
</evidence>
<dbReference type="InterPro" id="IPR018359">
    <property type="entry name" value="Bromodomain_CS"/>
</dbReference>
<dbReference type="PANTHER" id="PTHR22880">
    <property type="entry name" value="FALZ-RELATED BROMODOMAIN-CONTAINING PROTEINS"/>
    <property type="match status" value="1"/>
</dbReference>
<name>A0A9P6X1C6_RHIOR</name>
<feature type="region of interest" description="Disordered" evidence="3">
    <location>
        <begin position="389"/>
        <end position="434"/>
    </location>
</feature>
<evidence type="ECO:0000256" key="2">
    <source>
        <dbReference type="PROSITE-ProRule" id="PRU00035"/>
    </source>
</evidence>